<evidence type="ECO:0000259" key="2">
    <source>
        <dbReference type="Pfam" id="PF02911"/>
    </source>
</evidence>
<dbReference type="Pfam" id="PF00551">
    <property type="entry name" value="Formyl_trans_N"/>
    <property type="match status" value="1"/>
</dbReference>
<feature type="domain" description="Formyl transferase N-terminal" evidence="1">
    <location>
        <begin position="14"/>
        <end position="178"/>
    </location>
</feature>
<dbReference type="SUPFAM" id="SSF50486">
    <property type="entry name" value="FMT C-terminal domain-like"/>
    <property type="match status" value="1"/>
</dbReference>
<evidence type="ECO:0000259" key="1">
    <source>
        <dbReference type="Pfam" id="PF00551"/>
    </source>
</evidence>
<dbReference type="Gene3D" id="3.40.50.12230">
    <property type="match status" value="1"/>
</dbReference>
<evidence type="ECO:0000313" key="4">
    <source>
        <dbReference type="Proteomes" id="UP000016714"/>
    </source>
</evidence>
<evidence type="ECO:0000313" key="3">
    <source>
        <dbReference type="EMBL" id="AGV19771.1"/>
    </source>
</evidence>
<proteinExistence type="predicted"/>
<dbReference type="HOGENOM" id="CLU_033347_2_1_6"/>
<feature type="domain" description="Formyl transferase C-terminal" evidence="2">
    <location>
        <begin position="206"/>
        <end position="290"/>
    </location>
</feature>
<dbReference type="InterPro" id="IPR002376">
    <property type="entry name" value="Formyl_transf_N"/>
</dbReference>
<dbReference type="PANTHER" id="PTHR11138:SF5">
    <property type="entry name" value="METHIONYL-TRNA FORMYLTRANSFERASE, MITOCHONDRIAL"/>
    <property type="match status" value="1"/>
</dbReference>
<reference evidence="3 4" key="1">
    <citation type="journal article" date="2015" name="Genome Announc.">
        <title>Complete genome sequence of Vibrio alginolyticus ATCC 17749.</title>
        <authorList>
            <person name="Liu X.F."/>
            <person name="Cao Y."/>
            <person name="Zhang H.L."/>
            <person name="Chen Y.J."/>
            <person name="Hu C.J."/>
        </authorList>
    </citation>
    <scope>NUCLEOTIDE SEQUENCE [LARGE SCALE GENOMIC DNA]</scope>
    <source>
        <strain evidence="4">ATCC 17749 / DSM 2171 / NBRC 15630 / NCIMB 1903 / NCTC 12160 / XII-53</strain>
    </source>
</reference>
<name>A0A2I3CPH5_VIBAX</name>
<dbReference type="Pfam" id="PF02911">
    <property type="entry name" value="Formyl_trans_C"/>
    <property type="match status" value="1"/>
</dbReference>
<evidence type="ECO:0008006" key="5">
    <source>
        <dbReference type="Google" id="ProtNLM"/>
    </source>
</evidence>
<organism evidence="3 4">
    <name type="scientific">Vibrio alginolyticus (strain ATCC 17749 / DSM 2171 / NBRC 15630 / NCIMB 1903 / NCTC 12160 / XII-53)</name>
    <dbReference type="NCBI Taxonomy" id="1219076"/>
    <lineage>
        <taxon>Bacteria</taxon>
        <taxon>Pseudomonadati</taxon>
        <taxon>Pseudomonadota</taxon>
        <taxon>Gammaproteobacteria</taxon>
        <taxon>Vibrionales</taxon>
        <taxon>Vibrionaceae</taxon>
        <taxon>Vibrio</taxon>
    </lineage>
</organism>
<dbReference type="Proteomes" id="UP000016714">
    <property type="component" value="Chromosome 2"/>
</dbReference>
<dbReference type="InterPro" id="IPR011034">
    <property type="entry name" value="Formyl_transferase-like_C_sf"/>
</dbReference>
<dbReference type="EMBL" id="CP006719">
    <property type="protein sequence ID" value="AGV19771.1"/>
    <property type="molecule type" value="Genomic_DNA"/>
</dbReference>
<dbReference type="KEGG" id="vag:N646_3962"/>
<sequence>MDDFDMQQKYVVFTGSCYALPIIQLLAQQHKLAGVVVPEGELNPDLQQLQSYLSAQSIHIAQYTANDSSALIAQLDAWRVTDGVIYLFRHIVHSSLCQFFNGNLYNIHPGKLPEYRGPMPLYWQLRDGLDTFSLTLHRLEASADSGAIGMELEVPFHPFETLTSAQKKASQMTAKLMYDFLIAQQKQGLVWCEQVSNPNEVARAVNQHDLHIRWNVQTSREIVNLVRAGNHDFGGAMLSLPSGVANVLQASAMETSLVGVEAGSILEISPQHGLQVKTLDSAISIDVIATPQGVFSGYRYAQMAGLDAGMSLLQHASTCE</sequence>
<accession>A0A2I3CPH5</accession>
<dbReference type="SUPFAM" id="SSF53328">
    <property type="entry name" value="Formyltransferase"/>
    <property type="match status" value="1"/>
</dbReference>
<dbReference type="PANTHER" id="PTHR11138">
    <property type="entry name" value="METHIONYL-TRNA FORMYLTRANSFERASE"/>
    <property type="match status" value="1"/>
</dbReference>
<dbReference type="InterPro" id="IPR036477">
    <property type="entry name" value="Formyl_transf_N_sf"/>
</dbReference>
<dbReference type="InterPro" id="IPR005793">
    <property type="entry name" value="Formyl_trans_C"/>
</dbReference>
<dbReference type="AlphaFoldDB" id="A0A2I3CPH5"/>
<gene>
    <name evidence="3" type="ORF">N646_3962</name>
</gene>
<protein>
    <recommendedName>
        <fullName evidence="5">Methionyl-tRNA formyltransferase</fullName>
    </recommendedName>
</protein>
<dbReference type="GO" id="GO:0004479">
    <property type="term" value="F:methionyl-tRNA formyltransferase activity"/>
    <property type="evidence" value="ECO:0007669"/>
    <property type="project" value="TreeGrafter"/>
</dbReference>